<evidence type="ECO:0000313" key="4">
    <source>
        <dbReference type="Proteomes" id="UP000095767"/>
    </source>
</evidence>
<sequence length="401" mass="45186">MSGEVETCRVLDTILDFIVYMSVEQNFVTVPGVPNLPVGPQCKVRRLSLQYNTKEDSMDFCHVRSISVFGRSMGIPDVMKSRFLRVLDLEGCYLLSCHHLESIARELIQTQVPELQKHKFMSPEGIGNMQALEELKIINLYEQSSRFWLEISLLSNLRDLSILWNPISHLRKRKRDPGLSDVYSFDQPTWNNVVSSICKLGTCNLRSLSIHNHGYQDVCFKSWHPVPHCLQKLAITGDFIKHVPGWVGSLANIQKLELHVEEVRQDDVQIIGSLPALLYLSICIGPKGRVQLEVISTHGFTCLGHLRIGGSDECVLGLMFEPGSMPKLEVLVLVFDAIETSRLCNLDFAFGIEHLPCLTSIRCDIHSLGEILPPSKAVMVAMDRVVRTHPNHLKQTINILG</sequence>
<dbReference type="Pfam" id="PF23598">
    <property type="entry name" value="LRR_14"/>
    <property type="match status" value="1"/>
</dbReference>
<gene>
    <name evidence="3" type="ORF">BAE44_0001413</name>
</gene>
<dbReference type="Gene3D" id="3.80.10.10">
    <property type="entry name" value="Ribonuclease Inhibitor"/>
    <property type="match status" value="1"/>
</dbReference>
<dbReference type="InterPro" id="IPR055414">
    <property type="entry name" value="LRR_R13L4/SHOC2-like"/>
</dbReference>
<dbReference type="GO" id="GO:0098542">
    <property type="term" value="P:defense response to other organism"/>
    <property type="evidence" value="ECO:0007669"/>
    <property type="project" value="TreeGrafter"/>
</dbReference>
<comment type="caution">
    <text evidence="3">The sequence shown here is derived from an EMBL/GenBank/DDBJ whole genome shotgun (WGS) entry which is preliminary data.</text>
</comment>
<keyword evidence="4" id="KW-1185">Reference proteome</keyword>
<evidence type="ECO:0000313" key="3">
    <source>
        <dbReference type="EMBL" id="OEL37568.1"/>
    </source>
</evidence>
<evidence type="ECO:0000259" key="2">
    <source>
        <dbReference type="Pfam" id="PF23598"/>
    </source>
</evidence>
<organism evidence="3 4">
    <name type="scientific">Dichanthelium oligosanthes</name>
    <dbReference type="NCBI Taxonomy" id="888268"/>
    <lineage>
        <taxon>Eukaryota</taxon>
        <taxon>Viridiplantae</taxon>
        <taxon>Streptophyta</taxon>
        <taxon>Embryophyta</taxon>
        <taxon>Tracheophyta</taxon>
        <taxon>Spermatophyta</taxon>
        <taxon>Magnoliopsida</taxon>
        <taxon>Liliopsida</taxon>
        <taxon>Poales</taxon>
        <taxon>Poaceae</taxon>
        <taxon>PACMAD clade</taxon>
        <taxon>Panicoideae</taxon>
        <taxon>Panicodae</taxon>
        <taxon>Paniceae</taxon>
        <taxon>Dichantheliinae</taxon>
        <taxon>Dichanthelium</taxon>
    </lineage>
</organism>
<dbReference type="Proteomes" id="UP000095767">
    <property type="component" value="Unassembled WGS sequence"/>
</dbReference>
<reference evidence="3 4" key="1">
    <citation type="submission" date="2016-09" db="EMBL/GenBank/DDBJ databases">
        <title>The draft genome of Dichanthelium oligosanthes: A C3 panicoid grass species.</title>
        <authorList>
            <person name="Studer A.J."/>
            <person name="Schnable J.C."/>
            <person name="Brutnell T.P."/>
        </authorList>
    </citation>
    <scope>NUCLEOTIDE SEQUENCE [LARGE SCALE GENOMIC DNA]</scope>
    <source>
        <strain evidence="4">cv. Kellogg 1175</strain>
        <tissue evidence="3">Leaf</tissue>
    </source>
</reference>
<dbReference type="InterPro" id="IPR044974">
    <property type="entry name" value="Disease_R_plants"/>
</dbReference>
<proteinExistence type="predicted"/>
<protein>
    <recommendedName>
        <fullName evidence="2">Disease resistance R13L4/SHOC-2-like LRR domain-containing protein</fullName>
    </recommendedName>
</protein>
<dbReference type="PANTHER" id="PTHR23155">
    <property type="entry name" value="DISEASE RESISTANCE PROTEIN RP"/>
    <property type="match status" value="1"/>
</dbReference>
<dbReference type="SUPFAM" id="SSF52047">
    <property type="entry name" value="RNI-like"/>
    <property type="match status" value="1"/>
</dbReference>
<dbReference type="PANTHER" id="PTHR23155:SF1107">
    <property type="entry name" value="OS08G0373000 PROTEIN"/>
    <property type="match status" value="1"/>
</dbReference>
<evidence type="ECO:0000256" key="1">
    <source>
        <dbReference type="ARBA" id="ARBA00022737"/>
    </source>
</evidence>
<accession>A0A1E5WJN8</accession>
<feature type="domain" description="Disease resistance R13L4/SHOC-2-like LRR" evidence="2">
    <location>
        <begin position="120"/>
        <end position="392"/>
    </location>
</feature>
<dbReference type="OrthoDB" id="638336at2759"/>
<dbReference type="InterPro" id="IPR032675">
    <property type="entry name" value="LRR_dom_sf"/>
</dbReference>
<name>A0A1E5WJN8_9POAL</name>
<dbReference type="EMBL" id="LWDX02005001">
    <property type="protein sequence ID" value="OEL37568.1"/>
    <property type="molecule type" value="Genomic_DNA"/>
</dbReference>
<keyword evidence="1" id="KW-0677">Repeat</keyword>
<dbReference type="AlphaFoldDB" id="A0A1E5WJN8"/>